<dbReference type="EMBL" id="JACJSW010000199">
    <property type="protein sequence ID" value="MBD2623918.1"/>
    <property type="molecule type" value="Genomic_DNA"/>
</dbReference>
<comment type="caution">
    <text evidence="4">The sequence shown here is derived from an EMBL/GenBank/DDBJ whole genome shotgun (WGS) entry which is preliminary data.</text>
</comment>
<dbReference type="PANTHER" id="PTHR30570:SF1">
    <property type="entry name" value="PHOSPHATE-BINDING PROTEIN PSTS"/>
    <property type="match status" value="1"/>
</dbReference>
<proteinExistence type="predicted"/>
<dbReference type="CDD" id="cd13566">
    <property type="entry name" value="PBP2_phosphate"/>
    <property type="match status" value="1"/>
</dbReference>
<keyword evidence="2" id="KW-0812">Transmembrane</keyword>
<organism evidence="4 5">
    <name type="scientific">Microcystis flos-aquae FACHB-1344</name>
    <dbReference type="NCBI Taxonomy" id="2692899"/>
    <lineage>
        <taxon>Bacteria</taxon>
        <taxon>Bacillati</taxon>
        <taxon>Cyanobacteriota</taxon>
        <taxon>Cyanophyceae</taxon>
        <taxon>Oscillatoriophycideae</taxon>
        <taxon>Chroococcales</taxon>
        <taxon>Microcystaceae</taxon>
        <taxon>Microcystis</taxon>
    </lineage>
</organism>
<dbReference type="Gene3D" id="3.40.190.10">
    <property type="entry name" value="Periplasmic binding protein-like II"/>
    <property type="match status" value="2"/>
</dbReference>
<evidence type="ECO:0000259" key="3">
    <source>
        <dbReference type="Pfam" id="PF12849"/>
    </source>
</evidence>
<feature type="domain" description="PBP" evidence="3">
    <location>
        <begin position="69"/>
        <end position="328"/>
    </location>
</feature>
<keyword evidence="2" id="KW-0472">Membrane</keyword>
<evidence type="ECO:0000313" key="5">
    <source>
        <dbReference type="Proteomes" id="UP000636187"/>
    </source>
</evidence>
<dbReference type="RefSeq" id="WP_190723023.1">
    <property type="nucleotide sequence ID" value="NZ_JACJSW010000199.1"/>
</dbReference>
<dbReference type="Proteomes" id="UP000636187">
    <property type="component" value="Unassembled WGS sequence"/>
</dbReference>
<protein>
    <submittedName>
        <fullName evidence="4">PstS family phosphate ABC transporter substrate-binding protein</fullName>
    </submittedName>
</protein>
<feature type="transmembrane region" description="Helical" evidence="2">
    <location>
        <begin position="7"/>
        <end position="29"/>
    </location>
</feature>
<gene>
    <name evidence="4" type="ORF">H6G48_20535</name>
</gene>
<sequence>MSQKNEILPLLLTVMVTSTLLGGIAWWLLNKTFPNLNDRSNSSSSSNNQISETLAAVKNVPEGLFNYGGSTTWAPIRKEVDFIIQQVWPKFRLVYTDPTAGTPGTGSGIRMLIENQLAFSQASRSLKDEEIQRAQQRGLTLKEVPVAIDGIAIAVHPDLPVSGLTITQLKDIYTGKIRNWRQVGGPNLAIIPYSRRKEDGGTVEFFIDQVLEKADFGNNTQYVYSTTPALRKVSQNLGGIYYASAPEVVPQCGIKTLPLGKSENKLVAPYQEPSIPSSQCPQKRNQLNELAFQKGEYPITRRLFVIIKQNGQLDEQAGEAYADLLLTDQGQELIEKAGFVPLR</sequence>
<keyword evidence="2" id="KW-1133">Transmembrane helix</keyword>
<dbReference type="PANTHER" id="PTHR30570">
    <property type="entry name" value="PERIPLASMIC PHOSPHATE BINDING COMPONENT OF PHOSPHATE ABC TRANSPORTER"/>
    <property type="match status" value="1"/>
</dbReference>
<evidence type="ECO:0000256" key="2">
    <source>
        <dbReference type="SAM" id="Phobius"/>
    </source>
</evidence>
<keyword evidence="1" id="KW-0732">Signal</keyword>
<name>A0ABR8HXM4_9CHRO</name>
<dbReference type="InterPro" id="IPR050811">
    <property type="entry name" value="Phosphate_ABC_transporter"/>
</dbReference>
<dbReference type="SUPFAM" id="SSF53850">
    <property type="entry name" value="Periplasmic binding protein-like II"/>
    <property type="match status" value="1"/>
</dbReference>
<dbReference type="InterPro" id="IPR024370">
    <property type="entry name" value="PBP_domain"/>
</dbReference>
<keyword evidence="5" id="KW-1185">Reference proteome</keyword>
<evidence type="ECO:0000256" key="1">
    <source>
        <dbReference type="ARBA" id="ARBA00022729"/>
    </source>
</evidence>
<dbReference type="Pfam" id="PF12849">
    <property type="entry name" value="PBP_like_2"/>
    <property type="match status" value="1"/>
</dbReference>
<accession>A0ABR8HXM4</accession>
<reference evidence="4 5" key="1">
    <citation type="journal article" date="2020" name="ISME J.">
        <title>Comparative genomics reveals insights into cyanobacterial evolution and habitat adaptation.</title>
        <authorList>
            <person name="Chen M.Y."/>
            <person name="Teng W.K."/>
            <person name="Zhao L."/>
            <person name="Hu C.X."/>
            <person name="Zhou Y.K."/>
            <person name="Han B.P."/>
            <person name="Song L.R."/>
            <person name="Shu W.S."/>
        </authorList>
    </citation>
    <scope>NUCLEOTIDE SEQUENCE [LARGE SCALE GENOMIC DNA]</scope>
    <source>
        <strain evidence="4 5">FACHB-1344</strain>
    </source>
</reference>
<evidence type="ECO:0000313" key="4">
    <source>
        <dbReference type="EMBL" id="MBD2623918.1"/>
    </source>
</evidence>